<evidence type="ECO:0000259" key="4">
    <source>
        <dbReference type="Pfam" id="PF01420"/>
    </source>
</evidence>
<dbReference type="PANTHER" id="PTHR43140">
    <property type="entry name" value="TYPE-1 RESTRICTION ENZYME ECOKI SPECIFICITY PROTEIN"/>
    <property type="match status" value="1"/>
</dbReference>
<dbReference type="Gene3D" id="3.90.220.20">
    <property type="entry name" value="DNA methylase specificity domains"/>
    <property type="match status" value="2"/>
</dbReference>
<reference evidence="5" key="1">
    <citation type="submission" date="2023-07" db="EMBL/GenBank/DDBJ databases">
        <title>Sorghum-associated microbial communities from plants grown in Nebraska, USA.</title>
        <authorList>
            <person name="Schachtman D."/>
        </authorList>
    </citation>
    <scope>NUCLEOTIDE SEQUENCE</scope>
    <source>
        <strain evidence="5">BE44</strain>
    </source>
</reference>
<dbReference type="InterPro" id="IPR000055">
    <property type="entry name" value="Restrct_endonuc_typeI_TRD"/>
</dbReference>
<dbReference type="CDD" id="cd17249">
    <property type="entry name" value="RMtype1_S_EcoR124I-TRD2-CR2_like"/>
    <property type="match status" value="1"/>
</dbReference>
<feature type="domain" description="Type I restriction modification DNA specificity" evidence="4">
    <location>
        <begin position="231"/>
        <end position="412"/>
    </location>
</feature>
<dbReference type="GO" id="GO:0009035">
    <property type="term" value="F:type I site-specific deoxyribonuclease activity"/>
    <property type="evidence" value="ECO:0007669"/>
    <property type="project" value="UniProtKB-EC"/>
</dbReference>
<comment type="similarity">
    <text evidence="1">Belongs to the type-I restriction system S methylase family.</text>
</comment>
<dbReference type="Proteomes" id="UP001262767">
    <property type="component" value="Unassembled WGS sequence"/>
</dbReference>
<evidence type="ECO:0000313" key="5">
    <source>
        <dbReference type="EMBL" id="MDR6631007.1"/>
    </source>
</evidence>
<dbReference type="RefSeq" id="WP_310078397.1">
    <property type="nucleotide sequence ID" value="NZ_JAVDSC010000023.1"/>
</dbReference>
<sequence>MAKYQKYAEYKDSGTDWLGEIPTHWDVQPTKRFFRLIAEPAPENNDYELLSVYTEIGVKPRKELEQKGNKASTTDGYWLVKKGDIVVNKLLAWMGAVGYSEYDGVTSPAYDILRPTKKLNPKFYHYLFRTKIANMEFKRWSRGIMEMRLRLYFDELGRIAMPFPTFKEQNEIVNFLDHETAKIDSLITKQEKLIELLKEKRQSVISHAVTKGLNPDVPMKDSGVEWLGKVPEHWQLVPLKYLCTFSGGGTPTKDNLSYWTDGNIPWVSPKDMKTFWISETQDYITEKAVKESSTNIVEQNSLLMVVRSGILQRTIPIAINTVPVTMNQDMKALKFGKRVLVEYIANLIHGNTAQLLLEWSKEGATVESIEHEYLANSLIPLPSLKEQEEITQVIAKKMKVYAELTEKAKLQITLLQERRTALISSAVTGKIDVRYHASRPSGNDKKQTEGI</sequence>
<evidence type="ECO:0000313" key="6">
    <source>
        <dbReference type="Proteomes" id="UP001262767"/>
    </source>
</evidence>
<dbReference type="GO" id="GO:0003677">
    <property type="term" value="F:DNA binding"/>
    <property type="evidence" value="ECO:0007669"/>
    <property type="project" value="UniProtKB-KW"/>
</dbReference>
<dbReference type="Gene3D" id="1.10.287.1120">
    <property type="entry name" value="Bipartite methylase S protein"/>
    <property type="match status" value="1"/>
</dbReference>
<dbReference type="PANTHER" id="PTHR43140:SF1">
    <property type="entry name" value="TYPE I RESTRICTION ENZYME ECOKI SPECIFICITY SUBUNIT"/>
    <property type="match status" value="1"/>
</dbReference>
<name>A0AAW8LIU8_ACILW</name>
<dbReference type="GO" id="GO:0009307">
    <property type="term" value="P:DNA restriction-modification system"/>
    <property type="evidence" value="ECO:0007669"/>
    <property type="project" value="UniProtKB-KW"/>
</dbReference>
<dbReference type="AlphaFoldDB" id="A0AAW8LIU8"/>
<feature type="domain" description="Type I restriction modification DNA specificity" evidence="4">
    <location>
        <begin position="71"/>
        <end position="193"/>
    </location>
</feature>
<protein>
    <submittedName>
        <fullName evidence="5">Type I restriction enzyme S subunit</fullName>
        <ecNumber evidence="5">3.1.21.3</ecNumber>
    </submittedName>
</protein>
<dbReference type="InterPro" id="IPR051212">
    <property type="entry name" value="Type-I_RE_S_subunit"/>
</dbReference>
<gene>
    <name evidence="5" type="ORF">J2X86_003071</name>
</gene>
<accession>A0AAW8LIU8</accession>
<evidence type="ECO:0000256" key="1">
    <source>
        <dbReference type="ARBA" id="ARBA00010923"/>
    </source>
</evidence>
<dbReference type="Pfam" id="PF01420">
    <property type="entry name" value="Methylase_S"/>
    <property type="match status" value="2"/>
</dbReference>
<comment type="caution">
    <text evidence="5">The sequence shown here is derived from an EMBL/GenBank/DDBJ whole genome shotgun (WGS) entry which is preliminary data.</text>
</comment>
<organism evidence="5 6">
    <name type="scientific">Acinetobacter lwoffii</name>
    <dbReference type="NCBI Taxonomy" id="28090"/>
    <lineage>
        <taxon>Bacteria</taxon>
        <taxon>Pseudomonadati</taxon>
        <taxon>Pseudomonadota</taxon>
        <taxon>Gammaproteobacteria</taxon>
        <taxon>Moraxellales</taxon>
        <taxon>Moraxellaceae</taxon>
        <taxon>Acinetobacter</taxon>
    </lineage>
</organism>
<dbReference type="EC" id="3.1.21.3" evidence="5"/>
<dbReference type="InterPro" id="IPR044946">
    <property type="entry name" value="Restrct_endonuc_typeI_TRD_sf"/>
</dbReference>
<keyword evidence="3" id="KW-0238">DNA-binding</keyword>
<dbReference type="EMBL" id="JAVDSC010000023">
    <property type="protein sequence ID" value="MDR6631007.1"/>
    <property type="molecule type" value="Genomic_DNA"/>
</dbReference>
<proteinExistence type="inferred from homology"/>
<keyword evidence="2" id="KW-0680">Restriction system</keyword>
<dbReference type="SUPFAM" id="SSF116734">
    <property type="entry name" value="DNA methylase specificity domain"/>
    <property type="match status" value="2"/>
</dbReference>
<keyword evidence="5" id="KW-0378">Hydrolase</keyword>
<evidence type="ECO:0000256" key="3">
    <source>
        <dbReference type="ARBA" id="ARBA00023125"/>
    </source>
</evidence>
<evidence type="ECO:0000256" key="2">
    <source>
        <dbReference type="ARBA" id="ARBA00022747"/>
    </source>
</evidence>